<keyword evidence="3" id="KW-1185">Reference proteome</keyword>
<keyword evidence="1" id="KW-0812">Transmembrane</keyword>
<dbReference type="OrthoDB" id="4058760at2"/>
<organism evidence="2 3">
    <name type="scientific">Serinicoccus chungangensis</name>
    <dbReference type="NCBI Taxonomy" id="767452"/>
    <lineage>
        <taxon>Bacteria</taxon>
        <taxon>Bacillati</taxon>
        <taxon>Actinomycetota</taxon>
        <taxon>Actinomycetes</taxon>
        <taxon>Micrococcales</taxon>
        <taxon>Ornithinimicrobiaceae</taxon>
        <taxon>Serinicoccus</taxon>
    </lineage>
</organism>
<dbReference type="RefSeq" id="WP_058891253.1">
    <property type="nucleotide sequence ID" value="NZ_LQBL01000028.1"/>
</dbReference>
<feature type="transmembrane region" description="Helical" evidence="1">
    <location>
        <begin position="259"/>
        <end position="280"/>
    </location>
</feature>
<dbReference type="InterPro" id="IPR029058">
    <property type="entry name" value="AB_hydrolase_fold"/>
</dbReference>
<feature type="transmembrane region" description="Helical" evidence="1">
    <location>
        <begin position="123"/>
        <end position="141"/>
    </location>
</feature>
<name>A0A0W8I4W6_9MICO</name>
<evidence type="ECO:0000313" key="2">
    <source>
        <dbReference type="EMBL" id="KUG53244.1"/>
    </source>
</evidence>
<dbReference type="Proteomes" id="UP000054837">
    <property type="component" value="Unassembled WGS sequence"/>
</dbReference>
<dbReference type="SUPFAM" id="SSF53474">
    <property type="entry name" value="alpha/beta-Hydrolases"/>
    <property type="match status" value="1"/>
</dbReference>
<dbReference type="EMBL" id="LQBL01000028">
    <property type="protein sequence ID" value="KUG53244.1"/>
    <property type="molecule type" value="Genomic_DNA"/>
</dbReference>
<comment type="caution">
    <text evidence="2">The sequence shown here is derived from an EMBL/GenBank/DDBJ whole genome shotgun (WGS) entry which is preliminary data.</text>
</comment>
<sequence length="443" mass="49898">MDTLRSFVVSGLGITDFWSKPDRLSESFELRRFTLKGTASRPPTDLYEFYWAHHFDAGDLRETLRWTLTLLLRRPFWRLDNTLRAWFCVLQILLMGLLALIVWQVIDQLHRGSVGDIWNSWKTWFASAIVLVQLVAGGFITKSLADAARYLTPQPPNIAARNEIRAEGLALIHKLHNEGKYQRVVVVGHSLGAVIGLDLIRLAWDELRHPNPAQWADQPEAKLFGKSVEALGVNPNDQRRSEFQKAQLRLWRENRAVGVPWLVTDFVTLGAPLAHASLLLSTKRVPLSRRQDEKEYPTCPPLADGKTSFVSDDVDIGGGQLRNLLTGHHGAPFGPTRWHNLYYPVRFPLFGDPVGGPVAGEFGPGVWDRQVRPSAAGWRARLYRTTLLSHTRYWACGPEIDDDQTRVERDRATGTHEAVRALQSAVGLGIKRGTPYPSPPPPR</sequence>
<dbReference type="AlphaFoldDB" id="A0A0W8I4W6"/>
<keyword evidence="1" id="KW-0472">Membrane</keyword>
<feature type="transmembrane region" description="Helical" evidence="1">
    <location>
        <begin position="83"/>
        <end position="103"/>
    </location>
</feature>
<reference evidence="2 3" key="1">
    <citation type="submission" date="2015-12" db="EMBL/GenBank/DDBJ databases">
        <title>Serinicoccus chungangenesis strain CD08_5 genome sequencing and assembly.</title>
        <authorList>
            <person name="Chander A.M."/>
            <person name="Kaur G."/>
            <person name="Nair G.R."/>
            <person name="Dhawan D.K."/>
            <person name="Kochhar R.K."/>
            <person name="Mayilraj S."/>
            <person name="Bhadada S.K."/>
        </authorList>
    </citation>
    <scope>NUCLEOTIDE SEQUENCE [LARGE SCALE GENOMIC DNA]</scope>
    <source>
        <strain evidence="2 3">CD08_5</strain>
    </source>
</reference>
<gene>
    <name evidence="2" type="ORF">AVL62_00005</name>
</gene>
<evidence type="ECO:0000256" key="1">
    <source>
        <dbReference type="SAM" id="Phobius"/>
    </source>
</evidence>
<keyword evidence="1" id="KW-1133">Transmembrane helix</keyword>
<protein>
    <submittedName>
        <fullName evidence="2">Uncharacterized protein</fullName>
    </submittedName>
</protein>
<proteinExistence type="predicted"/>
<accession>A0A0W8I4W6</accession>
<evidence type="ECO:0000313" key="3">
    <source>
        <dbReference type="Proteomes" id="UP000054837"/>
    </source>
</evidence>